<dbReference type="PANTHER" id="PTHR33164">
    <property type="entry name" value="TRANSCRIPTIONAL REGULATOR, MARR FAMILY"/>
    <property type="match status" value="1"/>
</dbReference>
<keyword evidence="4" id="KW-0238">DNA-binding</keyword>
<dbReference type="GO" id="GO:0003677">
    <property type="term" value="F:DNA binding"/>
    <property type="evidence" value="ECO:0007669"/>
    <property type="project" value="UniProtKB-KW"/>
</dbReference>
<dbReference type="PROSITE" id="PS50995">
    <property type="entry name" value="HTH_MARR_2"/>
    <property type="match status" value="1"/>
</dbReference>
<dbReference type="EMBL" id="CP000472">
    <property type="protein sequence ID" value="ACJ29876.1"/>
    <property type="molecule type" value="Genomic_DNA"/>
</dbReference>
<dbReference type="GO" id="GO:0005737">
    <property type="term" value="C:cytoplasm"/>
    <property type="evidence" value="ECO:0007669"/>
    <property type="project" value="UniProtKB-SubCell"/>
</dbReference>
<dbReference type="PRINTS" id="PR00598">
    <property type="entry name" value="HTHMARR"/>
</dbReference>
<dbReference type="GO" id="GO:0006950">
    <property type="term" value="P:response to stress"/>
    <property type="evidence" value="ECO:0007669"/>
    <property type="project" value="TreeGrafter"/>
</dbReference>
<keyword evidence="8" id="KW-1185">Reference proteome</keyword>
<sequence length="151" mass="17116">MADNKVSNNDSPACLSDNVCFALYTAGNALMRAYRPLLDQYELTYPQYLVMQALWLKDRASMTQLSQATRLDMGTLSPIVKRLEIKLFLQRLPDETDERKKVIALTTTGLSLQADALSQKQTLLEKVSMTEQEIESLRVLCLNLTTQLNQK</sequence>
<dbReference type="InterPro" id="IPR055166">
    <property type="entry name" value="Transc_reg_Sar_Rot_HTH"/>
</dbReference>
<dbReference type="eggNOG" id="COG1846">
    <property type="taxonomic scope" value="Bacteria"/>
</dbReference>
<dbReference type="Pfam" id="PF22381">
    <property type="entry name" value="Staph_reg_Sar_Rot"/>
    <property type="match status" value="1"/>
</dbReference>
<dbReference type="SUPFAM" id="SSF46785">
    <property type="entry name" value="Winged helix' DNA-binding domain"/>
    <property type="match status" value="1"/>
</dbReference>
<dbReference type="KEGG" id="swp:swp_3168"/>
<dbReference type="RefSeq" id="WP_020913227.1">
    <property type="nucleotide sequence ID" value="NC_011566.1"/>
</dbReference>
<reference evidence="7 8" key="1">
    <citation type="journal article" date="2008" name="PLoS ONE">
        <title>Environmental adaptation: genomic analysis of the piezotolerant and psychrotolerant deep-sea iron reducing bacterium Shewanella piezotolerans WP3.</title>
        <authorList>
            <person name="Wang F."/>
            <person name="Wang J."/>
            <person name="Jian H."/>
            <person name="Zhang B."/>
            <person name="Li S."/>
            <person name="Wang F."/>
            <person name="Zeng X."/>
            <person name="Gao L."/>
            <person name="Bartlett D.H."/>
            <person name="Yu J."/>
            <person name="Hu S."/>
            <person name="Xiao X."/>
        </authorList>
    </citation>
    <scope>NUCLEOTIDE SEQUENCE [LARGE SCALE GENOMIC DNA]</scope>
    <source>
        <strain evidence="8">WP3 / JCM 13877</strain>
    </source>
</reference>
<keyword evidence="2" id="KW-0963">Cytoplasm</keyword>
<dbReference type="Gene3D" id="1.10.10.10">
    <property type="entry name" value="Winged helix-like DNA-binding domain superfamily/Winged helix DNA-binding domain"/>
    <property type="match status" value="1"/>
</dbReference>
<keyword evidence="5" id="KW-0804">Transcription</keyword>
<evidence type="ECO:0000313" key="7">
    <source>
        <dbReference type="EMBL" id="ACJ29876.1"/>
    </source>
</evidence>
<dbReference type="HOGENOM" id="CLU_083287_3_1_6"/>
<dbReference type="STRING" id="225849.swp_3168"/>
<feature type="domain" description="HTH marR-type" evidence="6">
    <location>
        <begin position="16"/>
        <end position="146"/>
    </location>
</feature>
<dbReference type="AlphaFoldDB" id="B8CQ13"/>
<evidence type="ECO:0000256" key="5">
    <source>
        <dbReference type="ARBA" id="ARBA00023163"/>
    </source>
</evidence>
<name>B8CQ13_SHEPW</name>
<dbReference type="Proteomes" id="UP000000753">
    <property type="component" value="Chromosome"/>
</dbReference>
<comment type="subcellular location">
    <subcellularLocation>
        <location evidence="1">Cytoplasm</location>
    </subcellularLocation>
</comment>
<protein>
    <submittedName>
        <fullName evidence="7">Regulatory protein, MarR</fullName>
    </submittedName>
</protein>
<evidence type="ECO:0000256" key="1">
    <source>
        <dbReference type="ARBA" id="ARBA00004496"/>
    </source>
</evidence>
<dbReference type="PANTHER" id="PTHR33164:SF5">
    <property type="entry name" value="ORGANIC HYDROPEROXIDE RESISTANCE TRANSCRIPTIONAL REGULATOR"/>
    <property type="match status" value="1"/>
</dbReference>
<evidence type="ECO:0000256" key="4">
    <source>
        <dbReference type="ARBA" id="ARBA00023125"/>
    </source>
</evidence>
<accession>B8CQ13</accession>
<organism evidence="7 8">
    <name type="scientific">Shewanella piezotolerans (strain WP3 / JCM 13877)</name>
    <dbReference type="NCBI Taxonomy" id="225849"/>
    <lineage>
        <taxon>Bacteria</taxon>
        <taxon>Pseudomonadati</taxon>
        <taxon>Pseudomonadota</taxon>
        <taxon>Gammaproteobacteria</taxon>
        <taxon>Alteromonadales</taxon>
        <taxon>Shewanellaceae</taxon>
        <taxon>Shewanella</taxon>
    </lineage>
</organism>
<evidence type="ECO:0000313" key="8">
    <source>
        <dbReference type="Proteomes" id="UP000000753"/>
    </source>
</evidence>
<proteinExistence type="predicted"/>
<evidence type="ECO:0000256" key="2">
    <source>
        <dbReference type="ARBA" id="ARBA00022490"/>
    </source>
</evidence>
<dbReference type="GO" id="GO:0003700">
    <property type="term" value="F:DNA-binding transcription factor activity"/>
    <property type="evidence" value="ECO:0007669"/>
    <property type="project" value="InterPro"/>
</dbReference>
<evidence type="ECO:0000259" key="6">
    <source>
        <dbReference type="PROSITE" id="PS50995"/>
    </source>
</evidence>
<dbReference type="InterPro" id="IPR000835">
    <property type="entry name" value="HTH_MarR-typ"/>
</dbReference>
<gene>
    <name evidence="7" type="ordered locus">swp_3168</name>
</gene>
<evidence type="ECO:0000256" key="3">
    <source>
        <dbReference type="ARBA" id="ARBA00023015"/>
    </source>
</evidence>
<dbReference type="InterPro" id="IPR036390">
    <property type="entry name" value="WH_DNA-bd_sf"/>
</dbReference>
<dbReference type="SMART" id="SM00347">
    <property type="entry name" value="HTH_MARR"/>
    <property type="match status" value="1"/>
</dbReference>
<dbReference type="InterPro" id="IPR039422">
    <property type="entry name" value="MarR/SlyA-like"/>
</dbReference>
<dbReference type="InterPro" id="IPR036388">
    <property type="entry name" value="WH-like_DNA-bd_sf"/>
</dbReference>
<keyword evidence="3" id="KW-0805">Transcription regulation</keyword>